<dbReference type="EMBL" id="CP015519">
    <property type="protein sequence ID" value="APG27483.1"/>
    <property type="molecule type" value="Genomic_DNA"/>
</dbReference>
<accession>A0A1L3GNG4</accession>
<organism evidence="1 2">
    <name type="scientific">Syntrophotalea acetylenivorans</name>
    <dbReference type="NCBI Taxonomy" id="1842532"/>
    <lineage>
        <taxon>Bacteria</taxon>
        <taxon>Pseudomonadati</taxon>
        <taxon>Thermodesulfobacteriota</taxon>
        <taxon>Desulfuromonadia</taxon>
        <taxon>Desulfuromonadales</taxon>
        <taxon>Syntrophotaleaceae</taxon>
        <taxon>Syntrophotalea</taxon>
    </lineage>
</organism>
<dbReference type="Proteomes" id="UP000182517">
    <property type="component" value="Chromosome"/>
</dbReference>
<name>A0A1L3GNG4_9BACT</name>
<sequence>MNMDRFFIDLSRVQVGVVEPLNNKQSGAPLSKDNEYLSSLIRASWIGKRKGIIFLKQFIGLLPNSGKMTIWTAWEKRYRSNPPSKTWN</sequence>
<keyword evidence="2" id="KW-1185">Reference proteome</keyword>
<protein>
    <submittedName>
        <fullName evidence="1">Uncharacterized protein</fullName>
    </submittedName>
</protein>
<evidence type="ECO:0000313" key="2">
    <source>
        <dbReference type="Proteomes" id="UP000182517"/>
    </source>
</evidence>
<evidence type="ECO:0000313" key="1">
    <source>
        <dbReference type="EMBL" id="APG27483.1"/>
    </source>
</evidence>
<gene>
    <name evidence="1" type="ORF">A7E78_06285</name>
</gene>
<reference evidence="1 2" key="1">
    <citation type="journal article" date="2017" name="Genome Announc.">
        <title>Complete Genome Sequences of Two Acetylene-Fermenting Pelobacter acetylenicus Strains.</title>
        <authorList>
            <person name="Sutton J.M."/>
            <person name="Baesman S.M."/>
            <person name="Fierst J.L."/>
            <person name="Poret-Peterson A.T."/>
            <person name="Oremland R.S."/>
            <person name="Dunlap D.S."/>
            <person name="Akob D.M."/>
        </authorList>
    </citation>
    <scope>NUCLEOTIDE SEQUENCE [LARGE SCALE GENOMIC DNA]</scope>
    <source>
        <strain evidence="1 2">SFB93</strain>
    </source>
</reference>
<proteinExistence type="predicted"/>
<dbReference type="STRING" id="1842532.A7E78_06285"/>
<dbReference type="KEGG" id="pef:A7E78_06285"/>
<dbReference type="AlphaFoldDB" id="A0A1L3GNG4"/>